<keyword evidence="5 8" id="KW-0680">Restriction system</keyword>
<dbReference type="SUPFAM" id="SSF53335">
    <property type="entry name" value="S-adenosyl-L-methionine-dependent methyltransferases"/>
    <property type="match status" value="1"/>
</dbReference>
<name>A0AAV3SV90_9EURY</name>
<evidence type="ECO:0000313" key="11">
    <source>
        <dbReference type="EMBL" id="GAA0550819.1"/>
    </source>
</evidence>
<dbReference type="EMBL" id="BAAADQ010000015">
    <property type="protein sequence ID" value="GAA0550819.1"/>
    <property type="molecule type" value="Genomic_DNA"/>
</dbReference>
<dbReference type="EC" id="2.1.1.113" evidence="8"/>
<evidence type="ECO:0000256" key="5">
    <source>
        <dbReference type="ARBA" id="ARBA00022747"/>
    </source>
</evidence>
<dbReference type="InterPro" id="IPR017985">
    <property type="entry name" value="MeTrfase_CN4_CS"/>
</dbReference>
<reference evidence="12 14" key="3">
    <citation type="submission" date="2024-06" db="EMBL/GenBank/DDBJ databases">
        <title>Halorubrum miltondacostae sp. nov., a potential PHA producer isolated from an inland solar saltern in Rio Maior, Portugal.</title>
        <authorList>
            <person name="Albuquerque L."/>
            <person name="Viver T."/>
            <person name="Barroso C."/>
            <person name="Claudino R."/>
            <person name="Galvan M."/>
            <person name="Simoes G."/>
            <person name="Lobo Da Cunha A."/>
            <person name="Egas C."/>
        </authorList>
    </citation>
    <scope>NUCLEOTIDE SEQUENCE [LARGE SCALE GENOMIC DNA]</scope>
    <source>
        <strain evidence="12 14">DSM 18646</strain>
    </source>
</reference>
<evidence type="ECO:0000256" key="2">
    <source>
        <dbReference type="ARBA" id="ARBA00022603"/>
    </source>
</evidence>
<feature type="domain" description="DNA methylase N-4/N-6" evidence="10">
    <location>
        <begin position="31"/>
        <end position="257"/>
    </location>
</feature>
<dbReference type="GO" id="GO:0032259">
    <property type="term" value="P:methylation"/>
    <property type="evidence" value="ECO:0007669"/>
    <property type="project" value="UniProtKB-KW"/>
</dbReference>
<comment type="catalytic activity">
    <reaction evidence="7 8">
        <text>a 2'-deoxycytidine in DNA + S-adenosyl-L-methionine = an N(4)-methyl-2'-deoxycytidine in DNA + S-adenosyl-L-homocysteine + H(+)</text>
        <dbReference type="Rhea" id="RHEA:16857"/>
        <dbReference type="Rhea" id="RHEA-COMP:11369"/>
        <dbReference type="Rhea" id="RHEA-COMP:13674"/>
        <dbReference type="ChEBI" id="CHEBI:15378"/>
        <dbReference type="ChEBI" id="CHEBI:57856"/>
        <dbReference type="ChEBI" id="CHEBI:59789"/>
        <dbReference type="ChEBI" id="CHEBI:85452"/>
        <dbReference type="ChEBI" id="CHEBI:137933"/>
        <dbReference type="EC" id="2.1.1.113"/>
    </reaction>
</comment>
<dbReference type="GO" id="GO:0008170">
    <property type="term" value="F:N-methyltransferase activity"/>
    <property type="evidence" value="ECO:0007669"/>
    <property type="project" value="InterPro"/>
</dbReference>
<reference evidence="11" key="1">
    <citation type="journal article" date="2014" name="Int. J. Syst. Evol. Microbiol.">
        <title>Complete genome sequence of Corynebacterium casei LMG S-19264T (=DSM 44701T), isolated from a smear-ripened cheese.</title>
        <authorList>
            <consortium name="US DOE Joint Genome Institute (JGI-PGF)"/>
            <person name="Walter F."/>
            <person name="Albersmeier A."/>
            <person name="Kalinowski J."/>
            <person name="Ruckert C."/>
        </authorList>
    </citation>
    <scope>NUCLEOTIDE SEQUENCE</scope>
    <source>
        <strain evidence="11">JCM 14265</strain>
    </source>
</reference>
<dbReference type="Gene3D" id="3.40.50.150">
    <property type="entry name" value="Vaccinia Virus protein VP39"/>
    <property type="match status" value="1"/>
</dbReference>
<protein>
    <recommendedName>
        <fullName evidence="8">Type II methyltransferase</fullName>
        <ecNumber evidence="8">2.1.1.113</ecNumber>
    </recommendedName>
    <alternativeName>
        <fullName evidence="8">N-4 cytosine-specific methyltransferase</fullName>
    </alternativeName>
</protein>
<evidence type="ECO:0000256" key="1">
    <source>
        <dbReference type="ARBA" id="ARBA00010203"/>
    </source>
</evidence>
<dbReference type="Pfam" id="PF01555">
    <property type="entry name" value="N6_N4_Mtase"/>
    <property type="match status" value="1"/>
</dbReference>
<dbReference type="EMBL" id="JBEDNW010000002">
    <property type="protein sequence ID" value="MEZ3166623.1"/>
    <property type="molecule type" value="Genomic_DNA"/>
</dbReference>
<dbReference type="GO" id="GO:0009307">
    <property type="term" value="P:DNA restriction-modification system"/>
    <property type="evidence" value="ECO:0007669"/>
    <property type="project" value="UniProtKB-KW"/>
</dbReference>
<keyword evidence="6" id="KW-0238">DNA-binding</keyword>
<evidence type="ECO:0000256" key="8">
    <source>
        <dbReference type="RuleBase" id="RU362026"/>
    </source>
</evidence>
<dbReference type="GO" id="GO:0015667">
    <property type="term" value="F:site-specific DNA-methyltransferase (cytosine-N4-specific) activity"/>
    <property type="evidence" value="ECO:0007669"/>
    <property type="project" value="UniProtKB-EC"/>
</dbReference>
<comment type="similarity">
    <text evidence="1">Belongs to the N(4)/N(6)-methyltransferase family. N(4) subfamily.</text>
</comment>
<accession>A0AAV3SV90</accession>
<evidence type="ECO:0000256" key="3">
    <source>
        <dbReference type="ARBA" id="ARBA00022679"/>
    </source>
</evidence>
<dbReference type="InterPro" id="IPR029063">
    <property type="entry name" value="SAM-dependent_MTases_sf"/>
</dbReference>
<dbReference type="PRINTS" id="PR00508">
    <property type="entry name" value="S21N4MTFRASE"/>
</dbReference>
<dbReference type="PROSITE" id="PS00093">
    <property type="entry name" value="N4_MTASE"/>
    <property type="match status" value="1"/>
</dbReference>
<evidence type="ECO:0000313" key="14">
    <source>
        <dbReference type="Proteomes" id="UP001567571"/>
    </source>
</evidence>
<evidence type="ECO:0000259" key="10">
    <source>
        <dbReference type="Pfam" id="PF01555"/>
    </source>
</evidence>
<reference evidence="11" key="2">
    <citation type="submission" date="2023-12" db="EMBL/GenBank/DDBJ databases">
        <authorList>
            <person name="Sun Q."/>
            <person name="Inoue M."/>
        </authorList>
    </citation>
    <scope>NUCLEOTIDE SEQUENCE</scope>
    <source>
        <strain evidence="11">JCM 14265</strain>
    </source>
</reference>
<feature type="region of interest" description="Disordered" evidence="9">
    <location>
        <begin position="276"/>
        <end position="301"/>
    </location>
</feature>
<evidence type="ECO:0000313" key="12">
    <source>
        <dbReference type="EMBL" id="MEZ3166623.1"/>
    </source>
</evidence>
<feature type="compositionally biased region" description="Basic and acidic residues" evidence="9">
    <location>
        <begin position="276"/>
        <end position="293"/>
    </location>
</feature>
<dbReference type="Proteomes" id="UP001501425">
    <property type="component" value="Unassembled WGS sequence"/>
</dbReference>
<comment type="caution">
    <text evidence="11">The sequence shown here is derived from an EMBL/GenBank/DDBJ whole genome shotgun (WGS) entry which is preliminary data.</text>
</comment>
<gene>
    <name evidence="12" type="ORF">ABNG02_04705</name>
    <name evidence="11" type="ORF">GCM10008994_27160</name>
</gene>
<evidence type="ECO:0000256" key="6">
    <source>
        <dbReference type="ARBA" id="ARBA00023125"/>
    </source>
</evidence>
<organism evidence="11 13">
    <name type="scientific">Halorubrum ejinorense</name>
    <dbReference type="NCBI Taxonomy" id="425309"/>
    <lineage>
        <taxon>Archaea</taxon>
        <taxon>Methanobacteriati</taxon>
        <taxon>Methanobacteriota</taxon>
        <taxon>Stenosarchaea group</taxon>
        <taxon>Halobacteria</taxon>
        <taxon>Halobacteriales</taxon>
        <taxon>Haloferacaceae</taxon>
        <taxon>Halorubrum</taxon>
    </lineage>
</organism>
<keyword evidence="14" id="KW-1185">Reference proteome</keyword>
<evidence type="ECO:0000313" key="13">
    <source>
        <dbReference type="Proteomes" id="UP001501425"/>
    </source>
</evidence>
<dbReference type="GO" id="GO:0003677">
    <property type="term" value="F:DNA binding"/>
    <property type="evidence" value="ECO:0007669"/>
    <property type="project" value="UniProtKB-KW"/>
</dbReference>
<dbReference type="AlphaFoldDB" id="A0AAV3SV90"/>
<dbReference type="Proteomes" id="UP001567571">
    <property type="component" value="Unassembled WGS sequence"/>
</dbReference>
<evidence type="ECO:0000256" key="4">
    <source>
        <dbReference type="ARBA" id="ARBA00022691"/>
    </source>
</evidence>
<proteinExistence type="inferred from homology"/>
<dbReference type="RefSeq" id="WP_343780047.1">
    <property type="nucleotide sequence ID" value="NZ_BAAADQ010000015.1"/>
</dbReference>
<keyword evidence="3 12" id="KW-0808">Transferase</keyword>
<keyword evidence="4 8" id="KW-0949">S-adenosyl-L-methionine</keyword>
<sequence>MSLETDEIEIDGQTVYNQSAEQFPKTLPSDIDLVLTSPPYWDLKDYNNENQIGQESYEEYLDRMETIWENCYENTSEDALLIIIVNSRRRNKKFYDIPADISRNAGNWNLIEKMTWFKPNAMPISHWYKDSLYDDKKEEILIFAKNHNYEYTFNKIRVEQKYKDVDPRDNKDKKGRGIPNIIRCPSYKPPKISEGNYHIAAFPDRLAYALTYTYSNPGDKILDPFLGSGTTLKIARHTDRNGFGIELNPDYIDLIEERIKEDFKFPAWEEFDLLHDPDKIDPVDTREERREGQDSSLSDFN</sequence>
<dbReference type="InterPro" id="IPR001091">
    <property type="entry name" value="RM_Methyltransferase"/>
</dbReference>
<dbReference type="InterPro" id="IPR002941">
    <property type="entry name" value="DNA_methylase_N4/N6"/>
</dbReference>
<keyword evidence="2 8" id="KW-0489">Methyltransferase</keyword>
<evidence type="ECO:0000256" key="7">
    <source>
        <dbReference type="ARBA" id="ARBA00049120"/>
    </source>
</evidence>
<evidence type="ECO:0000256" key="9">
    <source>
        <dbReference type="SAM" id="MobiDB-lite"/>
    </source>
</evidence>